<name>A0A9Q3CTU2_9BASI</name>
<dbReference type="Gene3D" id="3.30.420.10">
    <property type="entry name" value="Ribonuclease H-like superfamily/Ribonuclease H"/>
    <property type="match status" value="1"/>
</dbReference>
<organism evidence="3 4">
    <name type="scientific">Austropuccinia psidii MF-1</name>
    <dbReference type="NCBI Taxonomy" id="1389203"/>
    <lineage>
        <taxon>Eukaryota</taxon>
        <taxon>Fungi</taxon>
        <taxon>Dikarya</taxon>
        <taxon>Basidiomycota</taxon>
        <taxon>Pucciniomycotina</taxon>
        <taxon>Pucciniomycetes</taxon>
        <taxon>Pucciniales</taxon>
        <taxon>Sphaerophragmiaceae</taxon>
        <taxon>Austropuccinia</taxon>
    </lineage>
</organism>
<dbReference type="GO" id="GO:0015074">
    <property type="term" value="P:DNA integration"/>
    <property type="evidence" value="ECO:0007669"/>
    <property type="project" value="InterPro"/>
</dbReference>
<reference evidence="3" key="1">
    <citation type="submission" date="2021-03" db="EMBL/GenBank/DDBJ databases">
        <title>Draft genome sequence of rust myrtle Austropuccinia psidii MF-1, a brazilian biotype.</title>
        <authorList>
            <person name="Quecine M.C."/>
            <person name="Pachon D.M.R."/>
            <person name="Bonatelli M.L."/>
            <person name="Correr F.H."/>
            <person name="Franceschini L.M."/>
            <person name="Leite T.F."/>
            <person name="Margarido G.R.A."/>
            <person name="Almeida C.A."/>
            <person name="Ferrarezi J.A."/>
            <person name="Labate C.A."/>
        </authorList>
    </citation>
    <scope>NUCLEOTIDE SEQUENCE</scope>
    <source>
        <strain evidence="3">MF-1</strain>
    </source>
</reference>
<evidence type="ECO:0000313" key="4">
    <source>
        <dbReference type="Proteomes" id="UP000765509"/>
    </source>
</evidence>
<sequence>MDWVTGLPPGNVRLYNALLVFVHRFGNNPRFLPCHKDDIAMNIALLIWNRVVSWTGIFTNLINDQYSEITQALWRNLPQLFGTKASFSSSYSPQAYGLAERMIQNLEDIVRRFCEYGVKLKDCVGFTH</sequence>
<protein>
    <recommendedName>
        <fullName evidence="2">Integrase catalytic domain-containing protein</fullName>
    </recommendedName>
</protein>
<keyword evidence="1" id="KW-0694">RNA-binding</keyword>
<dbReference type="InterPro" id="IPR036397">
    <property type="entry name" value="RNaseH_sf"/>
</dbReference>
<dbReference type="EMBL" id="AVOT02009556">
    <property type="protein sequence ID" value="MBW0488342.1"/>
    <property type="molecule type" value="Genomic_DNA"/>
</dbReference>
<dbReference type="PANTHER" id="PTHR37984:SF5">
    <property type="entry name" value="PROTEIN NYNRIN-LIKE"/>
    <property type="match status" value="1"/>
</dbReference>
<proteinExistence type="predicted"/>
<keyword evidence="4" id="KW-1185">Reference proteome</keyword>
<gene>
    <name evidence="3" type="ORF">O181_028057</name>
</gene>
<evidence type="ECO:0000313" key="3">
    <source>
        <dbReference type="EMBL" id="MBW0488342.1"/>
    </source>
</evidence>
<dbReference type="PANTHER" id="PTHR37984">
    <property type="entry name" value="PROTEIN CBG26694"/>
    <property type="match status" value="1"/>
</dbReference>
<evidence type="ECO:0000256" key="1">
    <source>
        <dbReference type="ARBA" id="ARBA00022884"/>
    </source>
</evidence>
<accession>A0A9Q3CTU2</accession>
<dbReference type="PROSITE" id="PS50994">
    <property type="entry name" value="INTEGRASE"/>
    <property type="match status" value="1"/>
</dbReference>
<dbReference type="InterPro" id="IPR001584">
    <property type="entry name" value="Integrase_cat-core"/>
</dbReference>
<evidence type="ECO:0000259" key="2">
    <source>
        <dbReference type="PROSITE" id="PS50994"/>
    </source>
</evidence>
<dbReference type="SUPFAM" id="SSF53098">
    <property type="entry name" value="Ribonuclease H-like"/>
    <property type="match status" value="1"/>
</dbReference>
<dbReference type="GO" id="GO:0003723">
    <property type="term" value="F:RNA binding"/>
    <property type="evidence" value="ECO:0007669"/>
    <property type="project" value="UniProtKB-KW"/>
</dbReference>
<dbReference type="AlphaFoldDB" id="A0A9Q3CTU2"/>
<dbReference type="InterPro" id="IPR012337">
    <property type="entry name" value="RNaseH-like_sf"/>
</dbReference>
<dbReference type="GO" id="GO:0005634">
    <property type="term" value="C:nucleus"/>
    <property type="evidence" value="ECO:0007669"/>
    <property type="project" value="UniProtKB-ARBA"/>
</dbReference>
<dbReference type="Proteomes" id="UP000765509">
    <property type="component" value="Unassembled WGS sequence"/>
</dbReference>
<feature type="domain" description="Integrase catalytic" evidence="2">
    <location>
        <begin position="1"/>
        <end position="128"/>
    </location>
</feature>
<comment type="caution">
    <text evidence="3">The sequence shown here is derived from an EMBL/GenBank/DDBJ whole genome shotgun (WGS) entry which is preliminary data.</text>
</comment>
<dbReference type="InterPro" id="IPR050951">
    <property type="entry name" value="Retrovirus_Pol_polyprotein"/>
</dbReference>